<keyword evidence="1" id="KW-1133">Transmembrane helix</keyword>
<evidence type="ECO:0000256" key="1">
    <source>
        <dbReference type="SAM" id="Phobius"/>
    </source>
</evidence>
<accession>A0ABS0NQ75</accession>
<evidence type="ECO:0000313" key="2">
    <source>
        <dbReference type="EMBL" id="MBH5337306.1"/>
    </source>
</evidence>
<sequence>MPLSPPSPGGVRRSESVPFAFVAEAEQFRSNVAPPPRQRAGLSELAGNVLVALVIVAGFVGALLFGLPALGSQSHDTREVQRTEASQGR</sequence>
<comment type="caution">
    <text evidence="2">The sequence shown here is derived from an EMBL/GenBank/DDBJ whole genome shotgun (WGS) entry which is preliminary data.</text>
</comment>
<organism evidence="2 3">
    <name type="scientific">Streptomyces pactum</name>
    <dbReference type="NCBI Taxonomy" id="68249"/>
    <lineage>
        <taxon>Bacteria</taxon>
        <taxon>Bacillati</taxon>
        <taxon>Actinomycetota</taxon>
        <taxon>Actinomycetes</taxon>
        <taxon>Kitasatosporales</taxon>
        <taxon>Streptomycetaceae</taxon>
        <taxon>Streptomyces</taxon>
    </lineage>
</organism>
<protein>
    <submittedName>
        <fullName evidence="2">Uncharacterized protein</fullName>
    </submittedName>
</protein>
<reference evidence="2 3" key="1">
    <citation type="submission" date="2020-09" db="EMBL/GenBank/DDBJ databases">
        <title>Biosynthesis of the nuclear factor of activated T cells inhibitor NFAT-133 and its congeners in Streptomyces pactum.</title>
        <authorList>
            <person name="Zhou W."/>
            <person name="Posri P."/>
            <person name="Abugrain M.E."/>
            <person name="Weisberg A.J."/>
            <person name="Chang J.H."/>
            <person name="Mahmud T."/>
        </authorList>
    </citation>
    <scope>NUCLEOTIDE SEQUENCE [LARGE SCALE GENOMIC DNA]</scope>
    <source>
        <strain evidence="2 3">ATCC 27456</strain>
    </source>
</reference>
<keyword evidence="1" id="KW-0812">Transmembrane</keyword>
<dbReference type="RefSeq" id="WP_197990614.1">
    <property type="nucleotide sequence ID" value="NZ_JACYXC010000001.1"/>
</dbReference>
<proteinExistence type="predicted"/>
<gene>
    <name evidence="2" type="ORF">IHE55_22100</name>
</gene>
<evidence type="ECO:0000313" key="3">
    <source>
        <dbReference type="Proteomes" id="UP000807371"/>
    </source>
</evidence>
<keyword evidence="3" id="KW-1185">Reference proteome</keyword>
<dbReference type="EMBL" id="JACYXC010000001">
    <property type="protein sequence ID" value="MBH5337306.1"/>
    <property type="molecule type" value="Genomic_DNA"/>
</dbReference>
<keyword evidence="1" id="KW-0472">Membrane</keyword>
<name>A0ABS0NQ75_9ACTN</name>
<dbReference type="Proteomes" id="UP000807371">
    <property type="component" value="Unassembled WGS sequence"/>
</dbReference>
<feature type="transmembrane region" description="Helical" evidence="1">
    <location>
        <begin position="45"/>
        <end position="70"/>
    </location>
</feature>